<evidence type="ECO:0000313" key="4">
    <source>
        <dbReference type="EMBL" id="CUQ75380.1"/>
    </source>
</evidence>
<dbReference type="PANTHER" id="PTHR31157">
    <property type="entry name" value="SCP DOMAIN-CONTAINING PROTEIN"/>
    <property type="match status" value="1"/>
</dbReference>
<dbReference type="EMBL" id="CZBU01000001">
    <property type="protein sequence ID" value="CUQ75380.1"/>
    <property type="molecule type" value="Genomic_DNA"/>
</dbReference>
<evidence type="ECO:0000256" key="1">
    <source>
        <dbReference type="SAM" id="MobiDB-lite"/>
    </source>
</evidence>
<dbReference type="PANTHER" id="PTHR31157:SF1">
    <property type="entry name" value="SCP DOMAIN-CONTAINING PROTEIN"/>
    <property type="match status" value="1"/>
</dbReference>
<proteinExistence type="predicted"/>
<feature type="compositionally biased region" description="Acidic residues" evidence="1">
    <location>
        <begin position="131"/>
        <end position="145"/>
    </location>
</feature>
<evidence type="ECO:0000256" key="2">
    <source>
        <dbReference type="SAM" id="SignalP"/>
    </source>
</evidence>
<protein>
    <submittedName>
        <fullName evidence="4">Uncharacterized protein, YkwD family</fullName>
    </submittedName>
</protein>
<reference evidence="4 5" key="1">
    <citation type="submission" date="2015-09" db="EMBL/GenBank/DDBJ databases">
        <authorList>
            <consortium name="Pathogen Informatics"/>
        </authorList>
    </citation>
    <scope>NUCLEOTIDE SEQUENCE [LARGE SCALE GENOMIC DNA]</scope>
    <source>
        <strain evidence="4 5">2789STDY5834875</strain>
    </source>
</reference>
<dbReference type="InterPro" id="IPR035940">
    <property type="entry name" value="CAP_sf"/>
</dbReference>
<organism evidence="4 5">
    <name type="scientific">Lachnospira eligens</name>
    <dbReference type="NCBI Taxonomy" id="39485"/>
    <lineage>
        <taxon>Bacteria</taxon>
        <taxon>Bacillati</taxon>
        <taxon>Bacillota</taxon>
        <taxon>Clostridia</taxon>
        <taxon>Lachnospirales</taxon>
        <taxon>Lachnospiraceae</taxon>
        <taxon>Lachnospira</taxon>
    </lineage>
</organism>
<keyword evidence="2" id="KW-0732">Signal</keyword>
<dbReference type="Pfam" id="PF00188">
    <property type="entry name" value="CAP"/>
    <property type="match status" value="1"/>
</dbReference>
<dbReference type="RefSeq" id="WP_055214391.1">
    <property type="nucleotide sequence ID" value="NZ_CZBU01000001.1"/>
</dbReference>
<dbReference type="OrthoDB" id="9783944at2"/>
<dbReference type="CDD" id="cd05379">
    <property type="entry name" value="CAP_bacterial"/>
    <property type="match status" value="1"/>
</dbReference>
<feature type="region of interest" description="Disordered" evidence="1">
    <location>
        <begin position="49"/>
        <end position="86"/>
    </location>
</feature>
<gene>
    <name evidence="4" type="ORF">ERS852490_00479</name>
</gene>
<dbReference type="Proteomes" id="UP000095621">
    <property type="component" value="Unassembled WGS sequence"/>
</dbReference>
<feature type="compositionally biased region" description="Polar residues" evidence="1">
    <location>
        <begin position="71"/>
        <end position="82"/>
    </location>
</feature>
<name>A0A174YXG7_9FIRM</name>
<dbReference type="InterPro" id="IPR014044">
    <property type="entry name" value="CAP_dom"/>
</dbReference>
<accession>A0A174YXG7</accession>
<feature type="chain" id="PRO_5038420071" evidence="2">
    <location>
        <begin position="26"/>
        <end position="301"/>
    </location>
</feature>
<evidence type="ECO:0000259" key="3">
    <source>
        <dbReference type="Pfam" id="PF00188"/>
    </source>
</evidence>
<feature type="region of interest" description="Disordered" evidence="1">
    <location>
        <begin position="101"/>
        <end position="152"/>
    </location>
</feature>
<dbReference type="Gene3D" id="3.40.33.10">
    <property type="entry name" value="CAP"/>
    <property type="match status" value="1"/>
</dbReference>
<dbReference type="AlphaFoldDB" id="A0A174YXG7"/>
<feature type="compositionally biased region" description="Polar residues" evidence="1">
    <location>
        <begin position="107"/>
        <end position="117"/>
    </location>
</feature>
<feature type="compositionally biased region" description="Basic and acidic residues" evidence="1">
    <location>
        <begin position="61"/>
        <end position="70"/>
    </location>
</feature>
<sequence>MRRKNAAVLMTAVIIGGLLTSCGSAYNNANGKNSDNTVETQTTVRTVVNGETKTDGNNVKTADKETRDFTQEVTSEENNLTDSDIAGNTEASEQQAFDDLSQAGGYENNSGQESWGDSGSGDDYQNSDGESYGDGDSSDNSEETDIPSASEDVNSDYNLLARAQINTVTYSAYANEVLRLVNIERANAGAAPLVLDEALCNAANMRAIEMDCTGVFGHKRPNDHSCFEVYDICNVEWQNACGENIAAGQATPEDVMKSWLGSAGHKANILSPEYTKMGLGYSNSGCGAGRYSHYWAQEFAG</sequence>
<feature type="compositionally biased region" description="Polar residues" evidence="1">
    <location>
        <begin position="49"/>
        <end position="60"/>
    </location>
</feature>
<evidence type="ECO:0000313" key="5">
    <source>
        <dbReference type="Proteomes" id="UP000095621"/>
    </source>
</evidence>
<dbReference type="SUPFAM" id="SSF55797">
    <property type="entry name" value="PR-1-like"/>
    <property type="match status" value="1"/>
</dbReference>
<feature type="signal peptide" evidence="2">
    <location>
        <begin position="1"/>
        <end position="25"/>
    </location>
</feature>
<feature type="domain" description="SCP" evidence="3">
    <location>
        <begin position="178"/>
        <end position="299"/>
    </location>
</feature>
<dbReference type="PROSITE" id="PS51257">
    <property type="entry name" value="PROKAR_LIPOPROTEIN"/>
    <property type="match status" value="1"/>
</dbReference>